<dbReference type="InterPro" id="IPR011204">
    <property type="entry name" value="Virulence_RhuM-like"/>
</dbReference>
<dbReference type="PANTHER" id="PTHR35810:SF1">
    <property type="entry name" value="CYTOPLASMIC PROTEIN"/>
    <property type="match status" value="1"/>
</dbReference>
<dbReference type="EMBL" id="SGIT01000001">
    <property type="protein sequence ID" value="RZF61445.1"/>
    <property type="molecule type" value="Genomic_DNA"/>
</dbReference>
<reference evidence="2 3" key="1">
    <citation type="submission" date="2019-02" db="EMBL/GenBank/DDBJ databases">
        <authorList>
            <person name="Li Y."/>
        </authorList>
    </citation>
    <scope>NUCLEOTIDE SEQUENCE [LARGE SCALE GENOMIC DNA]</scope>
    <source>
        <strain evidence="2 3">30C10-4-7</strain>
    </source>
</reference>
<protein>
    <recommendedName>
        <fullName evidence="4">Death-on-curing protein</fullName>
    </recommendedName>
</protein>
<gene>
    <name evidence="2" type="ORF">EWE74_00955</name>
</gene>
<evidence type="ECO:0000313" key="2">
    <source>
        <dbReference type="EMBL" id="RZF61445.1"/>
    </source>
</evidence>
<accession>A0A4Q6XP53</accession>
<dbReference type="OrthoDB" id="9802752at2"/>
<keyword evidence="3" id="KW-1185">Reference proteome</keyword>
<sequence length="262" mass="30120">MSKILMYQTKDNRTQIEVQFDKDTVWLNRQQISSLFDRDIKTIGKHIGNVFAEVELETGSVVAKFATTASDGKVYQVEHYNLDVIISVGYRVKSKQGTAFRQWATQRLKEYLIQGYTINQKRLDELQQTVQFIAKKAKDVENVDEAKGIMDIISQYTQSFVLLNQFDSNSIDPKKLNENITYEINYAEAKIAIAELKKQLIEKKEATALFGNEKDNSFEGTLQSVVQTFAGQYLYSSIEEQSINIYKQISVHCRTVKKINEI</sequence>
<evidence type="ECO:0008006" key="4">
    <source>
        <dbReference type="Google" id="ProtNLM"/>
    </source>
</evidence>
<keyword evidence="1" id="KW-0175">Coiled coil</keyword>
<name>A0A4Q6XP53_9SPHI</name>
<proteinExistence type="predicted"/>
<dbReference type="Proteomes" id="UP000292855">
    <property type="component" value="Unassembled WGS sequence"/>
</dbReference>
<feature type="coiled-coil region" evidence="1">
    <location>
        <begin position="179"/>
        <end position="206"/>
    </location>
</feature>
<organism evidence="2 3">
    <name type="scientific">Sphingobacterium corticibacterium</name>
    <dbReference type="NCBI Taxonomy" id="2484746"/>
    <lineage>
        <taxon>Bacteria</taxon>
        <taxon>Pseudomonadati</taxon>
        <taxon>Bacteroidota</taxon>
        <taxon>Sphingobacteriia</taxon>
        <taxon>Sphingobacteriales</taxon>
        <taxon>Sphingobacteriaceae</taxon>
        <taxon>Sphingobacterium</taxon>
    </lineage>
</organism>
<evidence type="ECO:0000256" key="1">
    <source>
        <dbReference type="SAM" id="Coils"/>
    </source>
</evidence>
<evidence type="ECO:0000313" key="3">
    <source>
        <dbReference type="Proteomes" id="UP000292855"/>
    </source>
</evidence>
<comment type="caution">
    <text evidence="2">The sequence shown here is derived from an EMBL/GenBank/DDBJ whole genome shotgun (WGS) entry which is preliminary data.</text>
</comment>
<dbReference type="RefSeq" id="WP_130139674.1">
    <property type="nucleotide sequence ID" value="NZ_SGIT01000001.1"/>
</dbReference>
<dbReference type="Pfam" id="PF13310">
    <property type="entry name" value="Virulence_RhuM"/>
    <property type="match status" value="1"/>
</dbReference>
<dbReference type="PANTHER" id="PTHR35810">
    <property type="entry name" value="CYTOPLASMIC PROTEIN-RELATED"/>
    <property type="match status" value="1"/>
</dbReference>
<dbReference type="AlphaFoldDB" id="A0A4Q6XP53"/>